<name>A0A1H9UZB7_9RHOB</name>
<protein>
    <recommendedName>
        <fullName evidence="4">Ammonia monooxygenase</fullName>
    </recommendedName>
</protein>
<dbReference type="GO" id="GO:0016020">
    <property type="term" value="C:membrane"/>
    <property type="evidence" value="ECO:0007669"/>
    <property type="project" value="InterPro"/>
</dbReference>
<reference evidence="2 3" key="1">
    <citation type="submission" date="2016-10" db="EMBL/GenBank/DDBJ databases">
        <authorList>
            <person name="de Groot N.N."/>
        </authorList>
    </citation>
    <scope>NUCLEOTIDE SEQUENCE [LARGE SCALE GENOMIC DNA]</scope>
    <source>
        <strain evidence="2 3">DSM 23042</strain>
    </source>
</reference>
<dbReference type="Pfam" id="PF05145">
    <property type="entry name" value="AbrB"/>
    <property type="match status" value="1"/>
</dbReference>
<keyword evidence="3" id="KW-1185">Reference proteome</keyword>
<dbReference type="InterPro" id="IPR017516">
    <property type="entry name" value="AbrB_dup"/>
</dbReference>
<dbReference type="PIRSF" id="PIRSF038991">
    <property type="entry name" value="Protein_AbrB"/>
    <property type="match status" value="1"/>
</dbReference>
<feature type="transmembrane region" description="Helical" evidence="1">
    <location>
        <begin position="96"/>
        <end position="118"/>
    </location>
</feature>
<dbReference type="Proteomes" id="UP000198885">
    <property type="component" value="Unassembled WGS sequence"/>
</dbReference>
<dbReference type="PANTHER" id="PTHR38457">
    <property type="entry name" value="REGULATOR ABRB-RELATED"/>
    <property type="match status" value="1"/>
</dbReference>
<dbReference type="PANTHER" id="PTHR38457:SF1">
    <property type="entry name" value="REGULATOR ABRB-RELATED"/>
    <property type="match status" value="1"/>
</dbReference>
<dbReference type="GO" id="GO:0010468">
    <property type="term" value="P:regulation of gene expression"/>
    <property type="evidence" value="ECO:0007669"/>
    <property type="project" value="InterPro"/>
</dbReference>
<accession>A0A1H9UZB7</accession>
<evidence type="ECO:0008006" key="4">
    <source>
        <dbReference type="Google" id="ProtNLM"/>
    </source>
</evidence>
<dbReference type="EMBL" id="FOGU01000006">
    <property type="protein sequence ID" value="SES14698.1"/>
    <property type="molecule type" value="Genomic_DNA"/>
</dbReference>
<feature type="transmembrane region" description="Helical" evidence="1">
    <location>
        <begin position="71"/>
        <end position="90"/>
    </location>
</feature>
<evidence type="ECO:0000313" key="2">
    <source>
        <dbReference type="EMBL" id="SES14698.1"/>
    </source>
</evidence>
<feature type="transmembrane region" description="Helical" evidence="1">
    <location>
        <begin position="41"/>
        <end position="59"/>
    </location>
</feature>
<dbReference type="STRING" id="641238.SAMN04490244_106111"/>
<feature type="transmembrane region" description="Helical" evidence="1">
    <location>
        <begin position="198"/>
        <end position="217"/>
    </location>
</feature>
<evidence type="ECO:0000313" key="3">
    <source>
        <dbReference type="Proteomes" id="UP000198885"/>
    </source>
</evidence>
<keyword evidence="1" id="KW-1133">Transmembrane helix</keyword>
<sequence>MLTFRPRMPSRPVLKATALAIAVGALCGVCAALAHLPIPYLLGALLGSAVLVGFAPGLFPDDYKFPQPFRFAFVGVIGAMIGAQVDPEFVHRIPQLGMTLTGVAVFVITAHALSYMLFRRMGGYDRATAFFCGSPGGLLESITLGEAAGADVRVLTLHHFLRIILVVAVLPLGMSLVYGRALGSSAGEGFAHGAAELSSLPILLVLCAGGSVLGLLLRLPAAPLSGPMLLAGIGSGAGLIELNPPNWVTQVAQVVIGVSLGVRFIGVTRDLLWRVLKLSVVGVAMMLAIGAAIAEALHLLTGEPWDVLLISLTPGGVIEMGLIALSLSVNPAFVTVHHLFRIVLTVLEITTVGKYVIGRDAAQR</sequence>
<organism evidence="2 3">
    <name type="scientific">Tranquillimonas rosea</name>
    <dbReference type="NCBI Taxonomy" id="641238"/>
    <lineage>
        <taxon>Bacteria</taxon>
        <taxon>Pseudomonadati</taxon>
        <taxon>Pseudomonadota</taxon>
        <taxon>Alphaproteobacteria</taxon>
        <taxon>Rhodobacterales</taxon>
        <taxon>Roseobacteraceae</taxon>
        <taxon>Tranquillimonas</taxon>
    </lineage>
</organism>
<proteinExistence type="predicted"/>
<feature type="transmembrane region" description="Helical" evidence="1">
    <location>
        <begin position="160"/>
        <end position="178"/>
    </location>
</feature>
<dbReference type="InterPro" id="IPR007820">
    <property type="entry name" value="AbrB_fam"/>
</dbReference>
<keyword evidence="1" id="KW-0472">Membrane</keyword>
<gene>
    <name evidence="2" type="ORF">SAMN04490244_106111</name>
</gene>
<evidence type="ECO:0000256" key="1">
    <source>
        <dbReference type="SAM" id="Phobius"/>
    </source>
</evidence>
<dbReference type="AlphaFoldDB" id="A0A1H9UZB7"/>
<keyword evidence="1" id="KW-0812">Transmembrane</keyword>
<feature type="transmembrane region" description="Helical" evidence="1">
    <location>
        <begin position="278"/>
        <end position="301"/>
    </location>
</feature>
<feature type="transmembrane region" description="Helical" evidence="1">
    <location>
        <begin position="307"/>
        <end position="327"/>
    </location>
</feature>
<dbReference type="NCBIfam" id="TIGR03082">
    <property type="entry name" value="Gneg_AbrB_dup"/>
    <property type="match status" value="1"/>
</dbReference>